<dbReference type="Proteomes" id="UP001162483">
    <property type="component" value="Unassembled WGS sequence"/>
</dbReference>
<dbReference type="EMBL" id="CATNWA010000049">
    <property type="protein sequence ID" value="CAI9532233.1"/>
    <property type="molecule type" value="Genomic_DNA"/>
</dbReference>
<proteinExistence type="predicted"/>
<accession>A0ABN9A8S8</accession>
<organism evidence="1 2">
    <name type="scientific">Staurois parvus</name>
    <dbReference type="NCBI Taxonomy" id="386267"/>
    <lineage>
        <taxon>Eukaryota</taxon>
        <taxon>Metazoa</taxon>
        <taxon>Chordata</taxon>
        <taxon>Craniata</taxon>
        <taxon>Vertebrata</taxon>
        <taxon>Euteleostomi</taxon>
        <taxon>Amphibia</taxon>
        <taxon>Batrachia</taxon>
        <taxon>Anura</taxon>
        <taxon>Neobatrachia</taxon>
        <taxon>Ranoidea</taxon>
        <taxon>Ranidae</taxon>
        <taxon>Staurois</taxon>
    </lineage>
</organism>
<sequence>MIISITSSVRSNSMYTKGLSPSTWTFIPGAPVNGNLGGAGVPQSIVHHVRRSHQSQIRRCLHCWCLKTNCHMSCYRSIQVTPHCRCLLAHHKPLWR</sequence>
<gene>
    <name evidence="1" type="ORF">SPARVUS_LOCUS119106</name>
</gene>
<protein>
    <submittedName>
        <fullName evidence="1">Uncharacterized protein</fullName>
    </submittedName>
</protein>
<evidence type="ECO:0000313" key="2">
    <source>
        <dbReference type="Proteomes" id="UP001162483"/>
    </source>
</evidence>
<comment type="caution">
    <text evidence="1">The sequence shown here is derived from an EMBL/GenBank/DDBJ whole genome shotgun (WGS) entry which is preliminary data.</text>
</comment>
<reference evidence="1" key="1">
    <citation type="submission" date="2023-05" db="EMBL/GenBank/DDBJ databases">
        <authorList>
            <person name="Stuckert A."/>
        </authorList>
    </citation>
    <scope>NUCLEOTIDE SEQUENCE</scope>
</reference>
<evidence type="ECO:0000313" key="1">
    <source>
        <dbReference type="EMBL" id="CAI9532233.1"/>
    </source>
</evidence>
<keyword evidence="2" id="KW-1185">Reference proteome</keyword>
<name>A0ABN9A8S8_9NEOB</name>